<dbReference type="InParanoid" id="G0N5N2"/>
<evidence type="ECO:0000259" key="2">
    <source>
        <dbReference type="SMART" id="SM00322"/>
    </source>
</evidence>
<dbReference type="eggNOG" id="KOG1588">
    <property type="taxonomic scope" value="Eukaryota"/>
</dbReference>
<proteinExistence type="predicted"/>
<dbReference type="SMART" id="SM00322">
    <property type="entry name" value="KH"/>
    <property type="match status" value="1"/>
</dbReference>
<dbReference type="GO" id="GO:0003729">
    <property type="term" value="F:mRNA binding"/>
    <property type="evidence" value="ECO:0007669"/>
    <property type="project" value="TreeGrafter"/>
</dbReference>
<dbReference type="InterPro" id="IPR036612">
    <property type="entry name" value="KH_dom_type_1_sf"/>
</dbReference>
<dbReference type="GO" id="GO:0048024">
    <property type="term" value="P:regulation of mRNA splicing, via spliceosome"/>
    <property type="evidence" value="ECO:0007669"/>
    <property type="project" value="TreeGrafter"/>
</dbReference>
<sequence>MLEREISNLDSPTNRQNGSYLNELMKELQAMTNIYESNHCVKFRNAQNLLIREIQRVLDAEVLVNSFGTPQSGMRRAMAGRETEVSPVELSSIGNILKDETLFMTPSGPSTLKRRQIFSPLTLSLIGSGNLNKTEKNSEELEREGKFQKSDKLFFPPETAENVNPIGRLIGPRGITIRQLERDLGCKLHIRGKGCTRDDAKEERLRGRPGWEHLEEPIHVLITVYGDSEEKTTEKLSSIKNLLQDFLENNDSDLKRSQLMQLAVIEGTLK</sequence>
<dbReference type="PANTHER" id="PTHR11208:SF35">
    <property type="entry name" value="K HOMOLOGY DOMAIN-CONTAINING PROTEIN"/>
    <property type="match status" value="1"/>
</dbReference>
<evidence type="ECO:0000256" key="1">
    <source>
        <dbReference type="ARBA" id="ARBA00022884"/>
    </source>
</evidence>
<keyword evidence="4" id="KW-1185">Reference proteome</keyword>
<dbReference type="GO" id="GO:0005634">
    <property type="term" value="C:nucleus"/>
    <property type="evidence" value="ECO:0007669"/>
    <property type="project" value="TreeGrafter"/>
</dbReference>
<dbReference type="HOGENOM" id="CLU_090109_0_0_1"/>
<feature type="domain" description="K Homology" evidence="2">
    <location>
        <begin position="147"/>
        <end position="244"/>
    </location>
</feature>
<dbReference type="eggNOG" id="KOG0789">
    <property type="taxonomic scope" value="Eukaryota"/>
</dbReference>
<dbReference type="InterPro" id="IPR004087">
    <property type="entry name" value="KH_dom"/>
</dbReference>
<dbReference type="OMA" id="KGCTRDD"/>
<gene>
    <name evidence="3" type="ORF">CAEBREN_11675</name>
</gene>
<keyword evidence="1" id="KW-0694">RNA-binding</keyword>
<dbReference type="Proteomes" id="UP000008068">
    <property type="component" value="Unassembled WGS sequence"/>
</dbReference>
<dbReference type="EMBL" id="GL379840">
    <property type="protein sequence ID" value="EGT53188.1"/>
    <property type="molecule type" value="Genomic_DNA"/>
</dbReference>
<dbReference type="OrthoDB" id="6777263at2759"/>
<organism evidence="4">
    <name type="scientific">Caenorhabditis brenneri</name>
    <name type="common">Nematode worm</name>
    <dbReference type="NCBI Taxonomy" id="135651"/>
    <lineage>
        <taxon>Eukaryota</taxon>
        <taxon>Metazoa</taxon>
        <taxon>Ecdysozoa</taxon>
        <taxon>Nematoda</taxon>
        <taxon>Chromadorea</taxon>
        <taxon>Rhabditida</taxon>
        <taxon>Rhabditina</taxon>
        <taxon>Rhabditomorpha</taxon>
        <taxon>Rhabditoidea</taxon>
        <taxon>Rhabditidae</taxon>
        <taxon>Peloderinae</taxon>
        <taxon>Caenorhabditis</taxon>
    </lineage>
</organism>
<name>G0N5N2_CAEBE</name>
<dbReference type="FunCoup" id="G0N5N2">
    <property type="interactions" value="259"/>
</dbReference>
<dbReference type="Pfam" id="PF22675">
    <property type="entry name" value="KH-I_KHDC4-BBP"/>
    <property type="match status" value="1"/>
</dbReference>
<accession>G0N5N2</accession>
<dbReference type="Gene3D" id="3.30.1370.10">
    <property type="entry name" value="K Homology domain, type 1"/>
    <property type="match status" value="1"/>
</dbReference>
<dbReference type="InterPro" id="IPR045071">
    <property type="entry name" value="BBP-like"/>
</dbReference>
<dbReference type="STRING" id="135651.G0N5N2"/>
<dbReference type="InterPro" id="IPR055256">
    <property type="entry name" value="KH_1_KHDC4/BBP-like"/>
</dbReference>
<dbReference type="PANTHER" id="PTHR11208">
    <property type="entry name" value="RNA-BINDING PROTEIN RELATED"/>
    <property type="match status" value="1"/>
</dbReference>
<dbReference type="SUPFAM" id="SSF54791">
    <property type="entry name" value="Eukaryotic type KH-domain (KH-domain type I)"/>
    <property type="match status" value="1"/>
</dbReference>
<evidence type="ECO:0000313" key="3">
    <source>
        <dbReference type="EMBL" id="EGT53188.1"/>
    </source>
</evidence>
<evidence type="ECO:0000313" key="4">
    <source>
        <dbReference type="Proteomes" id="UP000008068"/>
    </source>
</evidence>
<protein>
    <recommendedName>
        <fullName evidence="2">K Homology domain-containing protein</fullName>
    </recommendedName>
</protein>
<reference evidence="4" key="1">
    <citation type="submission" date="2011-07" db="EMBL/GenBank/DDBJ databases">
        <authorList>
            <consortium name="Caenorhabditis brenneri Sequencing and Analysis Consortium"/>
            <person name="Wilson R.K."/>
        </authorList>
    </citation>
    <scope>NUCLEOTIDE SEQUENCE [LARGE SCALE GENOMIC DNA]</scope>
    <source>
        <strain evidence="4">PB2801</strain>
    </source>
</reference>
<dbReference type="AlphaFoldDB" id="G0N5N2"/>